<organism evidence="2 3">
    <name type="scientific">Salinarimonas soli</name>
    <dbReference type="NCBI Taxonomy" id="1638099"/>
    <lineage>
        <taxon>Bacteria</taxon>
        <taxon>Pseudomonadati</taxon>
        <taxon>Pseudomonadota</taxon>
        <taxon>Alphaproteobacteria</taxon>
        <taxon>Hyphomicrobiales</taxon>
        <taxon>Salinarimonadaceae</taxon>
        <taxon>Salinarimonas</taxon>
    </lineage>
</organism>
<dbReference type="RefSeq" id="WP_149819298.1">
    <property type="nucleotide sequence ID" value="NZ_VUOA01000028.1"/>
</dbReference>
<keyword evidence="3" id="KW-1185">Reference proteome</keyword>
<feature type="chain" id="PRO_5022691795" evidence="1">
    <location>
        <begin position="21"/>
        <end position="122"/>
    </location>
</feature>
<dbReference type="Proteomes" id="UP000323142">
    <property type="component" value="Unassembled WGS sequence"/>
</dbReference>
<dbReference type="OrthoDB" id="9810038at2"/>
<sequence>MKAITLALALAAVSALPALAVEGRYKVEGRIPGQERTYEGEAVVKRTGQTFTIAWRIGNATHVGTGVLVDNKLTVVYQAIGGGGRPGLAVFDVRDDRVGEGVWTELGLQEIGTENWMATDRP</sequence>
<feature type="signal peptide" evidence="1">
    <location>
        <begin position="1"/>
        <end position="20"/>
    </location>
</feature>
<comment type="caution">
    <text evidence="2">The sequence shown here is derived from an EMBL/GenBank/DDBJ whole genome shotgun (WGS) entry which is preliminary data.</text>
</comment>
<proteinExistence type="predicted"/>
<gene>
    <name evidence="2" type="ORF">F0L46_15965</name>
</gene>
<reference evidence="2 3" key="2">
    <citation type="submission" date="2019-09" db="EMBL/GenBank/DDBJ databases">
        <authorList>
            <person name="Jin C."/>
        </authorList>
    </citation>
    <scope>NUCLEOTIDE SEQUENCE [LARGE SCALE GENOMIC DNA]</scope>
    <source>
        <strain evidence="2 3">BN140002</strain>
    </source>
</reference>
<evidence type="ECO:0000313" key="3">
    <source>
        <dbReference type="Proteomes" id="UP000323142"/>
    </source>
</evidence>
<evidence type="ECO:0000313" key="2">
    <source>
        <dbReference type="EMBL" id="KAA2236205.1"/>
    </source>
</evidence>
<dbReference type="AlphaFoldDB" id="A0A5B2VBY4"/>
<dbReference type="EMBL" id="VUOA01000028">
    <property type="protein sequence ID" value="KAA2236205.1"/>
    <property type="molecule type" value="Genomic_DNA"/>
</dbReference>
<accession>A0A5B2VBY4</accession>
<reference evidence="2 3" key="1">
    <citation type="submission" date="2019-09" db="EMBL/GenBank/DDBJ databases">
        <title>Salinarimonas rosea gen. nov., sp. nov., a new member of the a-2 subgroup of the Proteobacteria.</title>
        <authorList>
            <person name="Liu J."/>
        </authorList>
    </citation>
    <scope>NUCLEOTIDE SEQUENCE [LARGE SCALE GENOMIC DNA]</scope>
    <source>
        <strain evidence="2 3">BN140002</strain>
    </source>
</reference>
<name>A0A5B2VBY4_9HYPH</name>
<evidence type="ECO:0000256" key="1">
    <source>
        <dbReference type="SAM" id="SignalP"/>
    </source>
</evidence>
<keyword evidence="1" id="KW-0732">Signal</keyword>
<protein>
    <submittedName>
        <fullName evidence="2">Uncharacterized protein</fullName>
    </submittedName>
</protein>